<evidence type="ECO:0000313" key="1">
    <source>
        <dbReference type="EMBL" id="KAK3788820.1"/>
    </source>
</evidence>
<comment type="caution">
    <text evidence="1">The sequence shown here is derived from an EMBL/GenBank/DDBJ whole genome shotgun (WGS) entry which is preliminary data.</text>
</comment>
<name>A0AAE1E096_9GAST</name>
<proteinExistence type="predicted"/>
<sequence length="187" mass="20413">MGQTLQEIEAMLFTSGEDSPHSTSEFCLDHLMLWDSVPSTLPSRLLYKFPAQRLGASVVPSECTHSNDVAVSPCVKQGRLPLYTARKEAILPPGKADIVLSAINQVLMSGSPNAIVGVRDIVLSTKHNIGLDGWLSLSLCRKCSQAAAVFGHLARDQWRPVQTDPSRCQLETEAQLDRGYQPLTSAR</sequence>
<dbReference type="Proteomes" id="UP001283361">
    <property type="component" value="Unassembled WGS sequence"/>
</dbReference>
<reference evidence="1" key="1">
    <citation type="journal article" date="2023" name="G3 (Bethesda)">
        <title>A reference genome for the long-term kleptoplast-retaining sea slug Elysia crispata morphotype clarki.</title>
        <authorList>
            <person name="Eastman K.E."/>
            <person name="Pendleton A.L."/>
            <person name="Shaikh M.A."/>
            <person name="Suttiyut T."/>
            <person name="Ogas R."/>
            <person name="Tomko P."/>
            <person name="Gavelis G."/>
            <person name="Widhalm J.R."/>
            <person name="Wisecaver J.H."/>
        </authorList>
    </citation>
    <scope>NUCLEOTIDE SEQUENCE</scope>
    <source>
        <strain evidence="1">ECLA1</strain>
    </source>
</reference>
<dbReference type="AlphaFoldDB" id="A0AAE1E096"/>
<dbReference type="EMBL" id="JAWDGP010001738">
    <property type="protein sequence ID" value="KAK3788820.1"/>
    <property type="molecule type" value="Genomic_DNA"/>
</dbReference>
<gene>
    <name evidence="1" type="ORF">RRG08_029267</name>
</gene>
<protein>
    <submittedName>
        <fullName evidence="1">Uncharacterized protein</fullName>
    </submittedName>
</protein>
<evidence type="ECO:0000313" key="2">
    <source>
        <dbReference type="Proteomes" id="UP001283361"/>
    </source>
</evidence>
<accession>A0AAE1E096</accession>
<keyword evidence="2" id="KW-1185">Reference proteome</keyword>
<organism evidence="1 2">
    <name type="scientific">Elysia crispata</name>
    <name type="common">lettuce slug</name>
    <dbReference type="NCBI Taxonomy" id="231223"/>
    <lineage>
        <taxon>Eukaryota</taxon>
        <taxon>Metazoa</taxon>
        <taxon>Spiralia</taxon>
        <taxon>Lophotrochozoa</taxon>
        <taxon>Mollusca</taxon>
        <taxon>Gastropoda</taxon>
        <taxon>Heterobranchia</taxon>
        <taxon>Euthyneura</taxon>
        <taxon>Panpulmonata</taxon>
        <taxon>Sacoglossa</taxon>
        <taxon>Placobranchoidea</taxon>
        <taxon>Plakobranchidae</taxon>
        <taxon>Elysia</taxon>
    </lineage>
</organism>